<keyword evidence="2" id="KW-1185">Reference proteome</keyword>
<comment type="caution">
    <text evidence="1">The sequence shown here is derived from an EMBL/GenBank/DDBJ whole genome shotgun (WGS) entry which is preliminary data.</text>
</comment>
<dbReference type="EMBL" id="JBHUDZ010000016">
    <property type="protein sequence ID" value="MFD1604564.1"/>
    <property type="molecule type" value="Genomic_DNA"/>
</dbReference>
<gene>
    <name evidence="1" type="ORF">ACFSC2_17640</name>
</gene>
<dbReference type="Proteomes" id="UP001597138">
    <property type="component" value="Unassembled WGS sequence"/>
</dbReference>
<name>A0ABW4HI40_9FLAO</name>
<evidence type="ECO:0000313" key="2">
    <source>
        <dbReference type="Proteomes" id="UP001597138"/>
    </source>
</evidence>
<proteinExistence type="predicted"/>
<dbReference type="RefSeq" id="WP_379818679.1">
    <property type="nucleotide sequence ID" value="NZ_JBHUDZ010000016.1"/>
</dbReference>
<reference evidence="2" key="1">
    <citation type="journal article" date="2019" name="Int. J. Syst. Evol. Microbiol.">
        <title>The Global Catalogue of Microorganisms (GCM) 10K type strain sequencing project: providing services to taxonomists for standard genome sequencing and annotation.</title>
        <authorList>
            <consortium name="The Broad Institute Genomics Platform"/>
            <consortium name="The Broad Institute Genome Sequencing Center for Infectious Disease"/>
            <person name="Wu L."/>
            <person name="Ma J."/>
        </authorList>
    </citation>
    <scope>NUCLEOTIDE SEQUENCE [LARGE SCALE GENOMIC DNA]</scope>
    <source>
        <strain evidence="2">CCUG 70865</strain>
    </source>
</reference>
<sequence length="41" mass="4866">MKRIYFIKTLIDADFIFIDLNKENKLKFPADFADQADKKIS</sequence>
<evidence type="ECO:0000313" key="1">
    <source>
        <dbReference type="EMBL" id="MFD1604564.1"/>
    </source>
</evidence>
<accession>A0ABW4HI40</accession>
<organism evidence="1 2">
    <name type="scientific">Flavobacterium artemisiae</name>
    <dbReference type="NCBI Taxonomy" id="2126556"/>
    <lineage>
        <taxon>Bacteria</taxon>
        <taxon>Pseudomonadati</taxon>
        <taxon>Bacteroidota</taxon>
        <taxon>Flavobacteriia</taxon>
        <taxon>Flavobacteriales</taxon>
        <taxon>Flavobacteriaceae</taxon>
        <taxon>Flavobacterium</taxon>
    </lineage>
</organism>
<protein>
    <submittedName>
        <fullName evidence="1">Uncharacterized protein</fullName>
    </submittedName>
</protein>